<reference evidence="2" key="1">
    <citation type="journal article" date="2023" name="Mol. Phylogenet. Evol.">
        <title>Genome-scale phylogeny and comparative genomics of the fungal order Sordariales.</title>
        <authorList>
            <person name="Hensen N."/>
            <person name="Bonometti L."/>
            <person name="Westerberg I."/>
            <person name="Brannstrom I.O."/>
            <person name="Guillou S."/>
            <person name="Cros-Aarteil S."/>
            <person name="Calhoun S."/>
            <person name="Haridas S."/>
            <person name="Kuo A."/>
            <person name="Mondo S."/>
            <person name="Pangilinan J."/>
            <person name="Riley R."/>
            <person name="LaButti K."/>
            <person name="Andreopoulos B."/>
            <person name="Lipzen A."/>
            <person name="Chen C."/>
            <person name="Yan M."/>
            <person name="Daum C."/>
            <person name="Ng V."/>
            <person name="Clum A."/>
            <person name="Steindorff A."/>
            <person name="Ohm R.A."/>
            <person name="Martin F."/>
            <person name="Silar P."/>
            <person name="Natvig D.O."/>
            <person name="Lalanne C."/>
            <person name="Gautier V."/>
            <person name="Ament-Velasquez S.L."/>
            <person name="Kruys A."/>
            <person name="Hutchinson M.I."/>
            <person name="Powell A.J."/>
            <person name="Barry K."/>
            <person name="Miller A.N."/>
            <person name="Grigoriev I.V."/>
            <person name="Debuchy R."/>
            <person name="Gladieux P."/>
            <person name="Hiltunen Thoren M."/>
            <person name="Johannesson H."/>
        </authorList>
    </citation>
    <scope>NUCLEOTIDE SEQUENCE</scope>
    <source>
        <strain evidence="2">CBS 958.72</strain>
    </source>
</reference>
<comment type="caution">
    <text evidence="2">The sequence shown here is derived from an EMBL/GenBank/DDBJ whole genome shotgun (WGS) entry which is preliminary data.</text>
</comment>
<dbReference type="AlphaFoldDB" id="A0AAE0K3T6"/>
<name>A0AAE0K3T6_9PEZI</name>
<keyword evidence="1" id="KW-0732">Signal</keyword>
<gene>
    <name evidence="2" type="ORF">B0T24DRAFT_631347</name>
</gene>
<dbReference type="EMBL" id="JAULSN010000006">
    <property type="protein sequence ID" value="KAK3369005.1"/>
    <property type="molecule type" value="Genomic_DNA"/>
</dbReference>
<keyword evidence="3" id="KW-1185">Reference proteome</keyword>
<evidence type="ECO:0000313" key="3">
    <source>
        <dbReference type="Proteomes" id="UP001287356"/>
    </source>
</evidence>
<evidence type="ECO:0008006" key="4">
    <source>
        <dbReference type="Google" id="ProtNLM"/>
    </source>
</evidence>
<dbReference type="Proteomes" id="UP001287356">
    <property type="component" value="Unassembled WGS sequence"/>
</dbReference>
<feature type="signal peptide" evidence="1">
    <location>
        <begin position="1"/>
        <end position="16"/>
    </location>
</feature>
<sequence>MLLAPFSLIIFSLACGSCHNSYLYGWCDKSVPWSAPFFASRENSTYSLADGTTTLQVGCRRSSVDLDVANERRSVGVMEVLTVAEPVISHFHQLLEYETGRGAHTRSHISSFINFQSKAPAVDRCLDTCNEPHNVLCLLSGSIYGAFRPSSSHLPTS</sequence>
<protein>
    <recommendedName>
        <fullName evidence="4">Secreted protein</fullName>
    </recommendedName>
</protein>
<proteinExistence type="predicted"/>
<reference evidence="2" key="2">
    <citation type="submission" date="2023-06" db="EMBL/GenBank/DDBJ databases">
        <authorList>
            <consortium name="Lawrence Berkeley National Laboratory"/>
            <person name="Haridas S."/>
            <person name="Hensen N."/>
            <person name="Bonometti L."/>
            <person name="Westerberg I."/>
            <person name="Brannstrom I.O."/>
            <person name="Guillou S."/>
            <person name="Cros-Aarteil S."/>
            <person name="Calhoun S."/>
            <person name="Kuo A."/>
            <person name="Mondo S."/>
            <person name="Pangilinan J."/>
            <person name="Riley R."/>
            <person name="Labutti K."/>
            <person name="Andreopoulos B."/>
            <person name="Lipzen A."/>
            <person name="Chen C."/>
            <person name="Yanf M."/>
            <person name="Daum C."/>
            <person name="Ng V."/>
            <person name="Clum A."/>
            <person name="Steindorff A."/>
            <person name="Ohm R."/>
            <person name="Martin F."/>
            <person name="Silar P."/>
            <person name="Natvig D."/>
            <person name="Lalanne C."/>
            <person name="Gautier V."/>
            <person name="Ament-Velasquez S.L."/>
            <person name="Kruys A."/>
            <person name="Hutchinson M.I."/>
            <person name="Powell A.J."/>
            <person name="Barry K."/>
            <person name="Miller A.N."/>
            <person name="Grigoriev I.V."/>
            <person name="Debuchy R."/>
            <person name="Gladieux P."/>
            <person name="Thoren M.H."/>
            <person name="Johannesson H."/>
        </authorList>
    </citation>
    <scope>NUCLEOTIDE SEQUENCE</scope>
    <source>
        <strain evidence="2">CBS 958.72</strain>
    </source>
</reference>
<organism evidence="2 3">
    <name type="scientific">Lasiosphaeria ovina</name>
    <dbReference type="NCBI Taxonomy" id="92902"/>
    <lineage>
        <taxon>Eukaryota</taxon>
        <taxon>Fungi</taxon>
        <taxon>Dikarya</taxon>
        <taxon>Ascomycota</taxon>
        <taxon>Pezizomycotina</taxon>
        <taxon>Sordariomycetes</taxon>
        <taxon>Sordariomycetidae</taxon>
        <taxon>Sordariales</taxon>
        <taxon>Lasiosphaeriaceae</taxon>
        <taxon>Lasiosphaeria</taxon>
    </lineage>
</organism>
<evidence type="ECO:0000256" key="1">
    <source>
        <dbReference type="SAM" id="SignalP"/>
    </source>
</evidence>
<feature type="chain" id="PRO_5042058547" description="Secreted protein" evidence="1">
    <location>
        <begin position="17"/>
        <end position="157"/>
    </location>
</feature>
<accession>A0AAE0K3T6</accession>
<evidence type="ECO:0000313" key="2">
    <source>
        <dbReference type="EMBL" id="KAK3369005.1"/>
    </source>
</evidence>